<dbReference type="InterPro" id="IPR052698">
    <property type="entry name" value="MoCofactor_Util/Proc"/>
</dbReference>
<dbReference type="Proteomes" id="UP000254785">
    <property type="component" value="Unassembled WGS sequence"/>
</dbReference>
<reference evidence="4 5" key="1">
    <citation type="submission" date="2018-06" db="EMBL/GenBank/DDBJ databases">
        <authorList>
            <consortium name="Pathogen Informatics"/>
            <person name="Doyle S."/>
        </authorList>
    </citation>
    <scope>NUCLEOTIDE SEQUENCE [LARGE SCALE GENOMIC DNA]</scope>
    <source>
        <strain evidence="4 5">NCTC9117</strain>
    </source>
</reference>
<feature type="domain" description="XdhC- CoxI" evidence="2">
    <location>
        <begin position="36"/>
        <end position="101"/>
    </location>
</feature>
<dbReference type="EMBL" id="UGDC01000003">
    <property type="protein sequence ID" value="STJ82323.1"/>
    <property type="molecule type" value="Genomic_DNA"/>
</dbReference>
<dbReference type="InterPro" id="IPR005119">
    <property type="entry name" value="LysR_subst-bd"/>
</dbReference>
<proteinExistence type="predicted"/>
<dbReference type="InterPro" id="IPR003777">
    <property type="entry name" value="XdhC_CoxI"/>
</dbReference>
<dbReference type="Pfam" id="PF03466">
    <property type="entry name" value="LysR_substrate"/>
    <property type="match status" value="1"/>
</dbReference>
<accession>A0A376YCT4</accession>
<dbReference type="PANTHER" id="PTHR30388:SF4">
    <property type="entry name" value="MOLYBDENUM COFACTOR INSERTION CHAPERONE PAOD"/>
    <property type="match status" value="1"/>
</dbReference>
<protein>
    <submittedName>
        <fullName evidence="4">Xanthine dehydrogenase accessory factor</fullName>
    </submittedName>
</protein>
<feature type="compositionally biased region" description="Polar residues" evidence="1">
    <location>
        <begin position="265"/>
        <end position="277"/>
    </location>
</feature>
<gene>
    <name evidence="4" type="ORF">NCTC9117_04924</name>
</gene>
<evidence type="ECO:0000313" key="5">
    <source>
        <dbReference type="Proteomes" id="UP000254785"/>
    </source>
</evidence>
<dbReference type="AlphaFoldDB" id="A0A376YCT4"/>
<evidence type="ECO:0000313" key="4">
    <source>
        <dbReference type="EMBL" id="STJ82323.1"/>
    </source>
</evidence>
<dbReference type="PANTHER" id="PTHR30388">
    <property type="entry name" value="ALDEHYDE OXIDOREDUCTASE MOLYBDENUM COFACTOR ASSEMBLY PROTEIN"/>
    <property type="match status" value="1"/>
</dbReference>
<evidence type="ECO:0000256" key="1">
    <source>
        <dbReference type="SAM" id="MobiDB-lite"/>
    </source>
</evidence>
<dbReference type="SUPFAM" id="SSF53850">
    <property type="entry name" value="Periplasmic binding protein-like II"/>
    <property type="match status" value="1"/>
</dbReference>
<feature type="domain" description="LysR substrate-binding" evidence="3">
    <location>
        <begin position="335"/>
        <end position="442"/>
    </location>
</feature>
<feature type="region of interest" description="Disordered" evidence="1">
    <location>
        <begin position="265"/>
        <end position="287"/>
    </location>
</feature>
<evidence type="ECO:0000259" key="3">
    <source>
        <dbReference type="Pfam" id="PF03466"/>
    </source>
</evidence>
<evidence type="ECO:0000259" key="2">
    <source>
        <dbReference type="Pfam" id="PF02625"/>
    </source>
</evidence>
<organism evidence="4 5">
    <name type="scientific">Escherichia coli</name>
    <dbReference type="NCBI Taxonomy" id="562"/>
    <lineage>
        <taxon>Bacteria</taxon>
        <taxon>Pseudomonadati</taxon>
        <taxon>Pseudomonadota</taxon>
        <taxon>Gammaproteobacteria</taxon>
        <taxon>Enterobacterales</taxon>
        <taxon>Enterobacteriaceae</taxon>
        <taxon>Escherichia</taxon>
    </lineage>
</organism>
<sequence>MSYPLFDKDEHWHKPEQAFLTDDHRTILRFAVEALMSGKGAVLVTLVEIRGGAARPLGAQMVVREDGRYCGFVSGGCVEAAAAFEALEMMGSGRDREIRYGEGSPWFDIVLPCGGGITLTLHKLRSAQPLLAVLNRLEQRKPVGLRYDPQAQSLVCLPTQTRTGWNLNGFEVGFRPCVRLMIYGRSLEAQATASLAAATGYDSHIFDLFPASASAQIDTDTAVILLCHDLNRELPVLQAAREANPFISAHWAAIEPTRYVCKSSTSWDGPGGNNANPGTRRDIPQSPGCAYSGTLRAGRSRLCTSPSGGGFMPAPVVLILAAGRGERFLASGGNTHKCIGWRQSPEVAPYRWPFEENGRTFDLAIEPQITTNDLRLMLRLALAGGGITIATQETFRPYIESGKLVSLLDDFLPQFPGFYLYFPQRRNIAPKLRALIDYVKEWRQQLGLNVCTCTA</sequence>
<dbReference type="Gene3D" id="3.40.190.10">
    <property type="entry name" value="Periplasmic binding protein-like II"/>
    <property type="match status" value="2"/>
</dbReference>
<name>A0A376YCT4_ECOLX</name>
<dbReference type="Pfam" id="PF02625">
    <property type="entry name" value="XdhC_CoxI"/>
    <property type="match status" value="1"/>
</dbReference>